<gene>
    <name evidence="2" type="ORF">FB560_2338</name>
</gene>
<feature type="transmembrane region" description="Helical" evidence="1">
    <location>
        <begin position="368"/>
        <end position="386"/>
    </location>
</feature>
<dbReference type="Pfam" id="PF20176">
    <property type="entry name" value="DUF6541"/>
    <property type="match status" value="1"/>
</dbReference>
<comment type="caution">
    <text evidence="2">The sequence shown here is derived from an EMBL/GenBank/DDBJ whole genome shotgun (WGS) entry which is preliminary data.</text>
</comment>
<feature type="transmembrane region" description="Helical" evidence="1">
    <location>
        <begin position="322"/>
        <end position="338"/>
    </location>
</feature>
<keyword evidence="3" id="KW-1185">Reference proteome</keyword>
<keyword evidence="1" id="KW-0472">Membrane</keyword>
<feature type="transmembrane region" description="Helical" evidence="1">
    <location>
        <begin position="475"/>
        <end position="499"/>
    </location>
</feature>
<evidence type="ECO:0008006" key="4">
    <source>
        <dbReference type="Google" id="ProtNLM"/>
    </source>
</evidence>
<protein>
    <recommendedName>
        <fullName evidence="4">4-amino-4-deoxy-L-arabinose transferase-like glycosyltransferase</fullName>
    </recommendedName>
</protein>
<feature type="transmembrane region" description="Helical" evidence="1">
    <location>
        <begin position="66"/>
        <end position="87"/>
    </location>
</feature>
<feature type="transmembrane region" description="Helical" evidence="1">
    <location>
        <begin position="37"/>
        <end position="60"/>
    </location>
</feature>
<feature type="transmembrane region" description="Helical" evidence="1">
    <location>
        <begin position="182"/>
        <end position="202"/>
    </location>
</feature>
<reference evidence="2 3" key="1">
    <citation type="submission" date="2019-06" db="EMBL/GenBank/DDBJ databases">
        <title>Sequencing the genomes of 1000 actinobacteria strains.</title>
        <authorList>
            <person name="Klenk H.-P."/>
        </authorList>
    </citation>
    <scope>NUCLEOTIDE SEQUENCE [LARGE SCALE GENOMIC DNA]</scope>
    <source>
        <strain evidence="2 3">DSM 20169</strain>
    </source>
</reference>
<evidence type="ECO:0000256" key="1">
    <source>
        <dbReference type="SAM" id="Phobius"/>
    </source>
</evidence>
<feature type="transmembrane region" description="Helical" evidence="1">
    <location>
        <begin position="239"/>
        <end position="259"/>
    </location>
</feature>
<dbReference type="Proteomes" id="UP000317209">
    <property type="component" value="Unassembled WGS sequence"/>
</dbReference>
<dbReference type="AlphaFoldDB" id="A0A543BPC0"/>
<feature type="transmembrane region" description="Helical" evidence="1">
    <location>
        <begin position="393"/>
        <end position="413"/>
    </location>
</feature>
<feature type="transmembrane region" description="Helical" evidence="1">
    <location>
        <begin position="6"/>
        <end position="30"/>
    </location>
</feature>
<accession>A0A543BPC0</accession>
<proteinExistence type="predicted"/>
<evidence type="ECO:0000313" key="2">
    <source>
        <dbReference type="EMBL" id="TQL86675.1"/>
    </source>
</evidence>
<dbReference type="InterPro" id="IPR046671">
    <property type="entry name" value="DUF6541"/>
</dbReference>
<dbReference type="OrthoDB" id="3169698at2"/>
<name>A0A543BPC0_9MICO</name>
<organism evidence="2 3">
    <name type="scientific">Microbacterium saperdae</name>
    <dbReference type="NCBI Taxonomy" id="69368"/>
    <lineage>
        <taxon>Bacteria</taxon>
        <taxon>Bacillati</taxon>
        <taxon>Actinomycetota</taxon>
        <taxon>Actinomycetes</taxon>
        <taxon>Micrococcales</taxon>
        <taxon>Microbacteriaceae</taxon>
        <taxon>Microbacterium</taxon>
    </lineage>
</organism>
<feature type="transmembrane region" description="Helical" evidence="1">
    <location>
        <begin position="294"/>
        <end position="310"/>
    </location>
</feature>
<feature type="transmembrane region" description="Helical" evidence="1">
    <location>
        <begin position="433"/>
        <end position="455"/>
    </location>
</feature>
<feature type="transmembrane region" description="Helical" evidence="1">
    <location>
        <begin position="99"/>
        <end position="117"/>
    </location>
</feature>
<keyword evidence="1" id="KW-1133">Transmembrane helix</keyword>
<feature type="transmembrane region" description="Helical" evidence="1">
    <location>
        <begin position="271"/>
        <end position="288"/>
    </location>
</feature>
<dbReference type="RefSeq" id="WP_141872509.1">
    <property type="nucleotide sequence ID" value="NZ_VFOX01000001.1"/>
</dbReference>
<evidence type="ECO:0000313" key="3">
    <source>
        <dbReference type="Proteomes" id="UP000317209"/>
    </source>
</evidence>
<keyword evidence="1" id="KW-0812">Transmembrane</keyword>
<sequence length="645" mass="68683">MIIEWVAQAPVLLVAALVIFVPGSAALYLLGVRGIALVAAAPLFSTFATAAVAIALGMIGVGWSPLSWGLAILILIGVTALIGRALGGRLSAAPSRARWLLPSALVIGVLLGIWRLATYITDPAGISQTNDAVFHMNAVRFILETANASSLDVNQVIGGSSFYPAAWHAVTSLIVAMTGSSIPVAANMLTLVIGALIWPLGISWLARILTGSDAVAAYAAILSSALQTFPLLMFQWGVLFPNALSTAMIPAAIAVVMTLPQWVDGRDRWRPLARAALLVLVVIGALALSQPAALLPWAAIVLVWITARVARDERLARSRRWVVIVVSWIALAVIWVVLSRGTSGSHWPPFRGKVEVFLDVLLNGQLRVPFAVGVSVLMLVGLVVAWRVRALRWFVFAWAGISLLYVLVAAIGAPLVRVNILGAWYADPYRIAALAPIVVIPLAAIGLDALIAAVASRVRRRSGAAPSSRVTPETVGIAVATLFMIVLVLVRPVAMPAFLEATFDRESRYVAVDDSFLTPDERQLLESLDDFVAPGERVISNPSTGAGFGYMLSGVDVYPRTWSAPRTATWEVLAEGLRDAGTDSSVCEALQAYADPQYVLDFGPGEAGPGRYEMPGFTDFDGQTGFDKVAEVGDVSLWRITACSR</sequence>
<dbReference type="EMBL" id="VFOX01000001">
    <property type="protein sequence ID" value="TQL86675.1"/>
    <property type="molecule type" value="Genomic_DNA"/>
</dbReference>